<dbReference type="EMBL" id="LAZR01000090">
    <property type="protein sequence ID" value="KKN92974.1"/>
    <property type="molecule type" value="Genomic_DNA"/>
</dbReference>
<feature type="transmembrane region" description="Helical" evidence="7">
    <location>
        <begin position="233"/>
        <end position="253"/>
    </location>
</feature>
<feature type="transmembrane region" description="Helical" evidence="7">
    <location>
        <begin position="200"/>
        <end position="221"/>
    </location>
</feature>
<evidence type="ECO:0000256" key="2">
    <source>
        <dbReference type="ARBA" id="ARBA00007977"/>
    </source>
</evidence>
<proteinExistence type="inferred from homology"/>
<feature type="transmembrane region" description="Helical" evidence="7">
    <location>
        <begin position="47"/>
        <end position="65"/>
    </location>
</feature>
<evidence type="ECO:0000256" key="4">
    <source>
        <dbReference type="ARBA" id="ARBA00022692"/>
    </source>
</evidence>
<keyword evidence="5 7" id="KW-1133">Transmembrane helix</keyword>
<sequence>MTASEETAPEAAKKPAPTFANRLRDYAPGVLVAATVAVAAKFLSEHYGAPAMLMALLLGIALNFLTEEGKCAAGINFTAKTILRVGVALLGVRISVALLIGLGPGLIALLVAGVVATILFGFAAAKLLGRGWRLALLTGGSVAICGASAAMAIAAVLPKNQYSERNLIFTVLSVTVLSTVAMIVYPLLIPIFGLKDQAIGVFLGGTIHDVAQVVGAGFSVSDAAGETATLVKLIRVTMLAPVVLVFTLVFRATHKSEAEAGKRPPLIPGFVLGFLALAALNSFGLIPKQAADITADVSGWALLFGIAAVGMKTALKSILSVGRQAVLLVVAETVFLAAFILIGIKYLG</sequence>
<name>A0A0F9UMT0_9ZZZZ</name>
<comment type="similarity">
    <text evidence="2">Belongs to the UPF0324 family.</text>
</comment>
<organism evidence="8">
    <name type="scientific">marine sediment metagenome</name>
    <dbReference type="NCBI Taxonomy" id="412755"/>
    <lineage>
        <taxon>unclassified sequences</taxon>
        <taxon>metagenomes</taxon>
        <taxon>ecological metagenomes</taxon>
    </lineage>
</organism>
<dbReference type="PANTHER" id="PTHR30106">
    <property type="entry name" value="INNER MEMBRANE PROTEIN YEIH-RELATED"/>
    <property type="match status" value="1"/>
</dbReference>
<keyword evidence="4 7" id="KW-0812">Transmembrane</keyword>
<feature type="transmembrane region" description="Helical" evidence="7">
    <location>
        <begin position="106"/>
        <end position="127"/>
    </location>
</feature>
<evidence type="ECO:0000256" key="1">
    <source>
        <dbReference type="ARBA" id="ARBA00004651"/>
    </source>
</evidence>
<feature type="transmembrane region" description="Helical" evidence="7">
    <location>
        <begin position="134"/>
        <end position="155"/>
    </location>
</feature>
<dbReference type="Pfam" id="PF03601">
    <property type="entry name" value="Cons_hypoth698"/>
    <property type="match status" value="1"/>
</dbReference>
<gene>
    <name evidence="8" type="ORF">LCGC14_0202730</name>
</gene>
<feature type="transmembrane region" description="Helical" evidence="7">
    <location>
        <begin position="167"/>
        <end position="188"/>
    </location>
</feature>
<evidence type="ECO:0000313" key="8">
    <source>
        <dbReference type="EMBL" id="KKN92974.1"/>
    </source>
</evidence>
<evidence type="ECO:0000256" key="7">
    <source>
        <dbReference type="SAM" id="Phobius"/>
    </source>
</evidence>
<dbReference type="GO" id="GO:0005886">
    <property type="term" value="C:plasma membrane"/>
    <property type="evidence" value="ECO:0007669"/>
    <property type="project" value="UniProtKB-SubCell"/>
</dbReference>
<protein>
    <recommendedName>
        <fullName evidence="9">Sulfate exporter family transporter</fullName>
    </recommendedName>
</protein>
<evidence type="ECO:0000256" key="5">
    <source>
        <dbReference type="ARBA" id="ARBA00022989"/>
    </source>
</evidence>
<evidence type="ECO:0008006" key="9">
    <source>
        <dbReference type="Google" id="ProtNLM"/>
    </source>
</evidence>
<keyword evidence="6 7" id="KW-0472">Membrane</keyword>
<dbReference type="InterPro" id="IPR018383">
    <property type="entry name" value="UPF0324_pro"/>
</dbReference>
<dbReference type="PANTHER" id="PTHR30106:SF2">
    <property type="entry name" value="UPF0324 INNER MEMBRANE PROTEIN YEIH"/>
    <property type="match status" value="1"/>
</dbReference>
<feature type="transmembrane region" description="Helical" evidence="7">
    <location>
        <begin position="297"/>
        <end position="315"/>
    </location>
</feature>
<accession>A0A0F9UMT0</accession>
<keyword evidence="3" id="KW-1003">Cell membrane</keyword>
<reference evidence="8" key="1">
    <citation type="journal article" date="2015" name="Nature">
        <title>Complex archaea that bridge the gap between prokaryotes and eukaryotes.</title>
        <authorList>
            <person name="Spang A."/>
            <person name="Saw J.H."/>
            <person name="Jorgensen S.L."/>
            <person name="Zaremba-Niedzwiedzka K."/>
            <person name="Martijn J."/>
            <person name="Lind A.E."/>
            <person name="van Eijk R."/>
            <person name="Schleper C."/>
            <person name="Guy L."/>
            <person name="Ettema T.J."/>
        </authorList>
    </citation>
    <scope>NUCLEOTIDE SEQUENCE</scope>
</reference>
<comment type="subcellular location">
    <subcellularLocation>
        <location evidence="1">Cell membrane</location>
        <topology evidence="1">Multi-pass membrane protein</topology>
    </subcellularLocation>
</comment>
<evidence type="ECO:0000256" key="6">
    <source>
        <dbReference type="ARBA" id="ARBA00023136"/>
    </source>
</evidence>
<feature type="transmembrane region" description="Helical" evidence="7">
    <location>
        <begin position="265"/>
        <end position="285"/>
    </location>
</feature>
<feature type="transmembrane region" description="Helical" evidence="7">
    <location>
        <begin position="77"/>
        <end position="100"/>
    </location>
</feature>
<comment type="caution">
    <text evidence="8">The sequence shown here is derived from an EMBL/GenBank/DDBJ whole genome shotgun (WGS) entry which is preliminary data.</text>
</comment>
<evidence type="ECO:0000256" key="3">
    <source>
        <dbReference type="ARBA" id="ARBA00022475"/>
    </source>
</evidence>
<feature type="transmembrane region" description="Helical" evidence="7">
    <location>
        <begin position="327"/>
        <end position="347"/>
    </location>
</feature>
<dbReference type="AlphaFoldDB" id="A0A0F9UMT0"/>